<dbReference type="PANTHER" id="PTHR10907:SF47">
    <property type="entry name" value="REGUCALCIN"/>
    <property type="match status" value="1"/>
</dbReference>
<keyword evidence="3" id="KW-0479">Metal-binding</keyword>
<dbReference type="Proteomes" id="UP000031535">
    <property type="component" value="Unassembled WGS sequence"/>
</dbReference>
<evidence type="ECO:0000259" key="4">
    <source>
        <dbReference type="Pfam" id="PF08450"/>
    </source>
</evidence>
<evidence type="ECO:0000256" key="1">
    <source>
        <dbReference type="ARBA" id="ARBA00008853"/>
    </source>
</evidence>
<gene>
    <name evidence="5" type="ORF">UCMB321_3034</name>
</gene>
<feature type="active site" description="Proton donor/acceptor" evidence="2">
    <location>
        <position position="202"/>
    </location>
</feature>
<feature type="binding site" evidence="3">
    <location>
        <position position="20"/>
    </location>
    <ligand>
        <name>a divalent metal cation</name>
        <dbReference type="ChEBI" id="CHEBI:60240"/>
    </ligand>
</feature>
<dbReference type="Pfam" id="PF08450">
    <property type="entry name" value="SGL"/>
    <property type="match status" value="1"/>
</dbReference>
<name>A0A0C2EB40_9PSED</name>
<keyword evidence="6" id="KW-1185">Reference proteome</keyword>
<sequence length="297" mass="32640">MNIIEPLMTVCTDAPFELAESPLWDAQREVLWFVDIDAPALFSFHPVTRELTRFDMPSPIGCIGLTHDNRIIAGLKSGVHLFDPRTRELQFLVNPEPDRPDNRLNDGKVGPDGCFWVGSMDQNSINTTGALYRVTPNGQCTRVLDNLFVSNGLAWSPDHRTLYHTDGISAAINAYDFDPVSGEISNPRVLITLDFEQTGWPDGGTVDLEGNYWSAGIYRGRINQISPQGELLRSLQMPVIGTTMPCFGGSDGRTLFVTSLTVEVDDQEQAGTLLSCDIDIQGAPIFTFGQPAPSPSH</sequence>
<dbReference type="AlphaFoldDB" id="A0A0C2EB40"/>
<evidence type="ECO:0000313" key="5">
    <source>
        <dbReference type="EMBL" id="KIH83084.1"/>
    </source>
</evidence>
<feature type="binding site" evidence="3">
    <location>
        <position position="105"/>
    </location>
    <ligand>
        <name>substrate</name>
    </ligand>
</feature>
<evidence type="ECO:0000256" key="3">
    <source>
        <dbReference type="PIRSR" id="PIRSR605511-2"/>
    </source>
</evidence>
<keyword evidence="3" id="KW-0862">Zinc</keyword>
<dbReference type="GO" id="GO:0005509">
    <property type="term" value="F:calcium ion binding"/>
    <property type="evidence" value="ECO:0007669"/>
    <property type="project" value="TreeGrafter"/>
</dbReference>
<dbReference type="PANTHER" id="PTHR10907">
    <property type="entry name" value="REGUCALCIN"/>
    <property type="match status" value="1"/>
</dbReference>
<reference evidence="5 6" key="1">
    <citation type="submission" date="2015-01" db="EMBL/GenBank/DDBJ databases">
        <title>Complete genome of Pseudomonas batumici UCM B-321 producer of the batumin antibiotic with strong antistaphilococcal and potential anticancer activity.</title>
        <authorList>
            <person name="Klochko V.V."/>
            <person name="Zelena L.B."/>
            <person name="Elena K.A."/>
            <person name="Reva O.N."/>
        </authorList>
    </citation>
    <scope>NUCLEOTIDE SEQUENCE [LARGE SCALE GENOMIC DNA]</scope>
    <source>
        <strain evidence="5 6">UCM B-321</strain>
    </source>
</reference>
<proteinExistence type="inferred from homology"/>
<dbReference type="GO" id="GO:0019853">
    <property type="term" value="P:L-ascorbic acid biosynthetic process"/>
    <property type="evidence" value="ECO:0007669"/>
    <property type="project" value="TreeGrafter"/>
</dbReference>
<organism evidence="5 6">
    <name type="scientific">Pseudomonas batumici</name>
    <dbReference type="NCBI Taxonomy" id="226910"/>
    <lineage>
        <taxon>Bacteria</taxon>
        <taxon>Pseudomonadati</taxon>
        <taxon>Pseudomonadota</taxon>
        <taxon>Gammaproteobacteria</taxon>
        <taxon>Pseudomonadales</taxon>
        <taxon>Pseudomonadaceae</taxon>
        <taxon>Pseudomonas</taxon>
    </lineage>
</organism>
<comment type="cofactor">
    <cofactor evidence="3">
        <name>Zn(2+)</name>
        <dbReference type="ChEBI" id="CHEBI:29105"/>
    </cofactor>
    <text evidence="3">Binds 1 divalent metal cation per subunit.</text>
</comment>
<evidence type="ECO:0000256" key="2">
    <source>
        <dbReference type="PIRSR" id="PIRSR605511-1"/>
    </source>
</evidence>
<comment type="caution">
    <text evidence="5">The sequence shown here is derived from an EMBL/GenBank/DDBJ whole genome shotgun (WGS) entry which is preliminary data.</text>
</comment>
<dbReference type="InterPro" id="IPR005511">
    <property type="entry name" value="SMP-30"/>
</dbReference>
<feature type="binding site" evidence="3">
    <location>
        <position position="151"/>
    </location>
    <ligand>
        <name>a divalent metal cation</name>
        <dbReference type="ChEBI" id="CHEBI:60240"/>
    </ligand>
</feature>
<dbReference type="GO" id="GO:0004341">
    <property type="term" value="F:gluconolactonase activity"/>
    <property type="evidence" value="ECO:0007669"/>
    <property type="project" value="TreeGrafter"/>
</dbReference>
<dbReference type="InterPro" id="IPR011042">
    <property type="entry name" value="6-blade_b-propeller_TolB-like"/>
</dbReference>
<comment type="similarity">
    <text evidence="1">Belongs to the SMP-30/CGR1 family.</text>
</comment>
<dbReference type="PATRIC" id="fig|226910.6.peg.3023"/>
<accession>A0A0C2EB40</accession>
<feature type="domain" description="SMP-30/Gluconolactonase/LRE-like region" evidence="4">
    <location>
        <begin position="18"/>
        <end position="260"/>
    </location>
</feature>
<dbReference type="SUPFAM" id="SSF63829">
    <property type="entry name" value="Calcium-dependent phosphotriesterase"/>
    <property type="match status" value="1"/>
</dbReference>
<dbReference type="InterPro" id="IPR013658">
    <property type="entry name" value="SGL"/>
</dbReference>
<feature type="binding site" evidence="3">
    <location>
        <position position="202"/>
    </location>
    <ligand>
        <name>a divalent metal cation</name>
        <dbReference type="ChEBI" id="CHEBI:60240"/>
    </ligand>
</feature>
<dbReference type="PRINTS" id="PR01790">
    <property type="entry name" value="SMP30FAMILY"/>
</dbReference>
<dbReference type="STRING" id="226910.UCMB321_3034"/>
<dbReference type="Gene3D" id="2.120.10.30">
    <property type="entry name" value="TolB, C-terminal domain"/>
    <property type="match status" value="1"/>
</dbReference>
<protein>
    <recommendedName>
        <fullName evidence="4">SMP-30/Gluconolactonase/LRE-like region domain-containing protein</fullName>
    </recommendedName>
</protein>
<dbReference type="RefSeq" id="WP_245220805.1">
    <property type="nucleotide sequence ID" value="NZ_JXDG01000040.1"/>
</dbReference>
<evidence type="ECO:0000313" key="6">
    <source>
        <dbReference type="Proteomes" id="UP000031535"/>
    </source>
</evidence>
<feature type="binding site" evidence="3">
    <location>
        <position position="103"/>
    </location>
    <ligand>
        <name>substrate</name>
    </ligand>
</feature>
<dbReference type="EMBL" id="JXDG01000040">
    <property type="protein sequence ID" value="KIH83084.1"/>
    <property type="molecule type" value="Genomic_DNA"/>
</dbReference>